<evidence type="ECO:0000256" key="1">
    <source>
        <dbReference type="ARBA" id="ARBA00022679"/>
    </source>
</evidence>
<dbReference type="PANTHER" id="PTHR47690">
    <property type="entry name" value="GLUCOKINASE"/>
    <property type="match status" value="1"/>
</dbReference>
<gene>
    <name evidence="3 5" type="primary">glk</name>
    <name evidence="5" type="ORF">PQJ73_25905</name>
</gene>
<sequence length="326" mass="33714">MSAGALDSRVGDAILLADIGGTNARFALMTDRLGAIRHLPVAEYPGPKDAIATFLRADAPGATLAGAVLAVAAPVEGETVRFTNSPWVIDVAELRAAFGIPRVVLVNDFEAVAWSLPSLRPEDLRPVGGGVAVPGGPMVVLGPGTGLGVAGLVPDLHGPVVVPTEGGHATLATTTEREAEIVAVLRRRYGHVSNERALSGPGLEALHAAVAAVDGVTVPERRAAEITRLAEQGGCPVCRAAVETFCAMLGSVAGDLALIFRARGGVFIAGGIVPRFGDRFRATGFRSRFESKGRFEPYLAEIPTAVITHSDVAFLGLQAIAARLRG</sequence>
<keyword evidence="3" id="KW-0547">Nucleotide-binding</keyword>
<dbReference type="RefSeq" id="WP_272779960.1">
    <property type="nucleotide sequence ID" value="NZ_JAQQLI010000061.1"/>
</dbReference>
<dbReference type="Proteomes" id="UP001165652">
    <property type="component" value="Unassembled WGS sequence"/>
</dbReference>
<keyword evidence="3" id="KW-0067">ATP-binding</keyword>
<evidence type="ECO:0000256" key="2">
    <source>
        <dbReference type="ARBA" id="ARBA00022777"/>
    </source>
</evidence>
<dbReference type="SUPFAM" id="SSF53067">
    <property type="entry name" value="Actin-like ATPase domain"/>
    <property type="match status" value="1"/>
</dbReference>
<keyword evidence="1 3" id="KW-0808">Transferase</keyword>
<evidence type="ECO:0000256" key="3">
    <source>
        <dbReference type="HAMAP-Rule" id="MF_00524"/>
    </source>
</evidence>
<evidence type="ECO:0000313" key="5">
    <source>
        <dbReference type="EMBL" id="MDC7789130.1"/>
    </source>
</evidence>
<dbReference type="NCBIfam" id="TIGR00749">
    <property type="entry name" value="glk"/>
    <property type="match status" value="1"/>
</dbReference>
<keyword evidence="3" id="KW-0963">Cytoplasm</keyword>
<comment type="caution">
    <text evidence="5">The sequence shown here is derived from an EMBL/GenBank/DDBJ whole genome shotgun (WGS) entry which is preliminary data.</text>
</comment>
<dbReference type="InterPro" id="IPR003836">
    <property type="entry name" value="Glucokinase"/>
</dbReference>
<dbReference type="Gene3D" id="3.40.367.20">
    <property type="match status" value="1"/>
</dbReference>
<evidence type="ECO:0000256" key="4">
    <source>
        <dbReference type="RuleBase" id="RU004046"/>
    </source>
</evidence>
<comment type="similarity">
    <text evidence="3 4">Belongs to the bacterial glucokinase family.</text>
</comment>
<dbReference type="Pfam" id="PF02685">
    <property type="entry name" value="Glucokinase"/>
    <property type="match status" value="1"/>
</dbReference>
<evidence type="ECO:0000313" key="6">
    <source>
        <dbReference type="Proteomes" id="UP001165652"/>
    </source>
</evidence>
<reference evidence="5" key="1">
    <citation type="journal article" date="2023" name="Microbiol Resour">
        <title>Genome Sequences of Rhodoplanes serenus and Two Thermotolerant Strains, Rhodoplanes tepidamans and 'Rhodoplanes cryptolactis,' Further Refine the Genus.</title>
        <authorList>
            <person name="Rayyan A.A."/>
            <person name="Kyndt J.A."/>
        </authorList>
    </citation>
    <scope>NUCLEOTIDE SEQUENCE</scope>
    <source>
        <strain evidence="5">DSM 9987</strain>
    </source>
</reference>
<name>A0ABT5JHF6_RHOTP</name>
<keyword evidence="6" id="KW-1185">Reference proteome</keyword>
<dbReference type="PANTHER" id="PTHR47690:SF1">
    <property type="entry name" value="GLUCOKINASE"/>
    <property type="match status" value="1"/>
</dbReference>
<dbReference type="InterPro" id="IPR043129">
    <property type="entry name" value="ATPase_NBD"/>
</dbReference>
<reference evidence="5" key="2">
    <citation type="submission" date="2023-02" db="EMBL/GenBank/DDBJ databases">
        <authorList>
            <person name="Rayyan A."/>
            <person name="Meyer T."/>
            <person name="Kyndt J.A."/>
        </authorList>
    </citation>
    <scope>NUCLEOTIDE SEQUENCE</scope>
    <source>
        <strain evidence="5">DSM 9987</strain>
    </source>
</reference>
<dbReference type="EMBL" id="JAQQLI010000061">
    <property type="protein sequence ID" value="MDC7789130.1"/>
    <property type="molecule type" value="Genomic_DNA"/>
</dbReference>
<keyword evidence="2 3" id="KW-0418">Kinase</keyword>
<dbReference type="HAMAP" id="MF_00524">
    <property type="entry name" value="Glucokinase"/>
    <property type="match status" value="1"/>
</dbReference>
<organism evidence="5 6">
    <name type="scientific">Rhodoplanes tepidamans</name>
    <name type="common">Rhodoplanes cryptolactis</name>
    <dbReference type="NCBI Taxonomy" id="200616"/>
    <lineage>
        <taxon>Bacteria</taxon>
        <taxon>Pseudomonadati</taxon>
        <taxon>Pseudomonadota</taxon>
        <taxon>Alphaproteobacteria</taxon>
        <taxon>Hyphomicrobiales</taxon>
        <taxon>Nitrobacteraceae</taxon>
        <taxon>Rhodoplanes</taxon>
    </lineage>
</organism>
<dbReference type="CDD" id="cd24008">
    <property type="entry name" value="ASKHA_NBD_GLK"/>
    <property type="match status" value="1"/>
</dbReference>
<dbReference type="Gene3D" id="3.30.420.40">
    <property type="match status" value="1"/>
</dbReference>
<protein>
    <recommendedName>
        <fullName evidence="3">Glucokinase</fullName>
        <ecNumber evidence="3">2.7.1.2</ecNumber>
    </recommendedName>
    <alternativeName>
        <fullName evidence="3">Glucose kinase</fullName>
    </alternativeName>
</protein>
<dbReference type="InterPro" id="IPR050201">
    <property type="entry name" value="Bacterial_glucokinase"/>
</dbReference>
<proteinExistence type="inferred from homology"/>
<accession>A0ABT5JHF6</accession>
<keyword evidence="3" id="KW-0324">Glycolysis</keyword>
<feature type="binding site" evidence="3">
    <location>
        <begin position="17"/>
        <end position="22"/>
    </location>
    <ligand>
        <name>ATP</name>
        <dbReference type="ChEBI" id="CHEBI:30616"/>
    </ligand>
</feature>
<dbReference type="NCBIfam" id="NF009073">
    <property type="entry name" value="PRK12408.1"/>
    <property type="match status" value="1"/>
</dbReference>
<dbReference type="GO" id="GO:0004340">
    <property type="term" value="F:glucokinase activity"/>
    <property type="evidence" value="ECO:0007669"/>
    <property type="project" value="UniProtKB-EC"/>
</dbReference>
<comment type="subcellular location">
    <subcellularLocation>
        <location evidence="3">Cytoplasm</location>
    </subcellularLocation>
</comment>
<comment type="catalytic activity">
    <reaction evidence="3">
        <text>D-glucose + ATP = D-glucose 6-phosphate + ADP + H(+)</text>
        <dbReference type="Rhea" id="RHEA:17825"/>
        <dbReference type="ChEBI" id="CHEBI:4167"/>
        <dbReference type="ChEBI" id="CHEBI:15378"/>
        <dbReference type="ChEBI" id="CHEBI:30616"/>
        <dbReference type="ChEBI" id="CHEBI:61548"/>
        <dbReference type="ChEBI" id="CHEBI:456216"/>
        <dbReference type="EC" id="2.7.1.2"/>
    </reaction>
</comment>
<dbReference type="EC" id="2.7.1.2" evidence="3"/>